<dbReference type="GO" id="GO:0008168">
    <property type="term" value="F:methyltransferase activity"/>
    <property type="evidence" value="ECO:0007669"/>
    <property type="project" value="UniProtKB-KW"/>
</dbReference>
<keyword evidence="1" id="KW-0489">Methyltransferase</keyword>
<dbReference type="CDD" id="cd02440">
    <property type="entry name" value="AdoMet_MTases"/>
    <property type="match status" value="1"/>
</dbReference>
<dbReference type="EMBL" id="JBHTJV010000013">
    <property type="protein sequence ID" value="MFD0917463.1"/>
    <property type="molecule type" value="Genomic_DNA"/>
</dbReference>
<gene>
    <name evidence="1" type="ORF">ACFQ14_13710</name>
</gene>
<proteinExistence type="predicted"/>
<accession>A0ABW3FIX4</accession>
<protein>
    <submittedName>
        <fullName evidence="1">Methyltransferase domain-containing protein</fullName>
    </submittedName>
</protein>
<name>A0ABW3FIX4_9HYPH</name>
<dbReference type="RefSeq" id="WP_377213325.1">
    <property type="nucleotide sequence ID" value="NZ_JBHTJV010000013.1"/>
</dbReference>
<dbReference type="InterPro" id="IPR029063">
    <property type="entry name" value="SAM-dependent_MTases_sf"/>
</dbReference>
<dbReference type="Pfam" id="PF13489">
    <property type="entry name" value="Methyltransf_23"/>
    <property type="match status" value="1"/>
</dbReference>
<evidence type="ECO:0000313" key="1">
    <source>
        <dbReference type="EMBL" id="MFD0917463.1"/>
    </source>
</evidence>
<keyword evidence="1" id="KW-0808">Transferase</keyword>
<dbReference type="SUPFAM" id="SSF53335">
    <property type="entry name" value="S-adenosyl-L-methionine-dependent methyltransferases"/>
    <property type="match status" value="1"/>
</dbReference>
<dbReference type="Gene3D" id="3.40.50.150">
    <property type="entry name" value="Vaccinia Virus protein VP39"/>
    <property type="match status" value="1"/>
</dbReference>
<dbReference type="GO" id="GO:0032259">
    <property type="term" value="P:methylation"/>
    <property type="evidence" value="ECO:0007669"/>
    <property type="project" value="UniProtKB-KW"/>
</dbReference>
<dbReference type="Proteomes" id="UP001597101">
    <property type="component" value="Unassembled WGS sequence"/>
</dbReference>
<keyword evidence="2" id="KW-1185">Reference proteome</keyword>
<evidence type="ECO:0000313" key="2">
    <source>
        <dbReference type="Proteomes" id="UP001597101"/>
    </source>
</evidence>
<sequence length="191" mass="22110">MPTPENTKKTKQPDWVRVVMQRETRAWIDGLEPDTLDAFEISGHEWGRRPFKTYSNAFYPDFDICAGAPDGKFDLIIAEQVWEHLRYPHRAAQNVLSALRPGGYFLITVPCLIRVHPTPDDCSRWTAQGLRYFLEEAGFDPAAIRTDQWGNKQCVIENLEKWPRYNAQEHSLENDPLYPVVAWALARRPVN</sequence>
<comment type="caution">
    <text evidence="1">The sequence shown here is derived from an EMBL/GenBank/DDBJ whole genome shotgun (WGS) entry which is preliminary data.</text>
</comment>
<organism evidence="1 2">
    <name type="scientific">Pseudahrensia aquimaris</name>
    <dbReference type="NCBI Taxonomy" id="744461"/>
    <lineage>
        <taxon>Bacteria</taxon>
        <taxon>Pseudomonadati</taxon>
        <taxon>Pseudomonadota</taxon>
        <taxon>Alphaproteobacteria</taxon>
        <taxon>Hyphomicrobiales</taxon>
        <taxon>Ahrensiaceae</taxon>
        <taxon>Pseudahrensia</taxon>
    </lineage>
</organism>
<reference evidence="2" key="1">
    <citation type="journal article" date="2019" name="Int. J. Syst. Evol. Microbiol.">
        <title>The Global Catalogue of Microorganisms (GCM) 10K type strain sequencing project: providing services to taxonomists for standard genome sequencing and annotation.</title>
        <authorList>
            <consortium name="The Broad Institute Genomics Platform"/>
            <consortium name="The Broad Institute Genome Sequencing Center for Infectious Disease"/>
            <person name="Wu L."/>
            <person name="Ma J."/>
        </authorList>
    </citation>
    <scope>NUCLEOTIDE SEQUENCE [LARGE SCALE GENOMIC DNA]</scope>
    <source>
        <strain evidence="2">CCUG 60023</strain>
    </source>
</reference>